<dbReference type="PATRIC" id="fig|1125718.3.peg.2086"/>
<comment type="caution">
    <text evidence="1">The sequence shown here is derived from an EMBL/GenBank/DDBJ whole genome shotgun (WGS) entry which is preliminary data.</text>
</comment>
<reference evidence="1 2" key="1">
    <citation type="submission" date="2012-05" db="EMBL/GenBank/DDBJ databases">
        <authorList>
            <person name="Harkins D.M."/>
            <person name="Madupu R."/>
            <person name="Durkin A.S."/>
            <person name="Torralba M."/>
            <person name="Methe B."/>
            <person name="Sutton G.G."/>
            <person name="Nelson K.E."/>
        </authorList>
    </citation>
    <scope>NUCLEOTIDE SEQUENCE [LARGE SCALE GENOMIC DNA]</scope>
    <source>
        <strain evidence="1 2">F0489</strain>
    </source>
</reference>
<dbReference type="InterPro" id="IPR009351">
    <property type="entry name" value="AlkZ-like"/>
</dbReference>
<sequence length="424" mass="44905">MAAKPARSARPAKPARPAASALPRQVSLLRIVAHGLIESTAAPTPVEAVRRQLAVQGQQVSAVPHALIVRTSTSTGSDVAGAFERGDLVRSWPMRGTVHITTAADHHWLRAALRHRMDAWTRRSESEFGVDEALCGRAAEAALAAIGRHGPLPRSELLEVWSEAGLMGPFQGANVSSYRRRHLLVRLQAEGVLVQGPRIGNEHLVIDAGQLPGADSGPVGSGVGRGGPGHVAALAEIARRYATSHGPVSAEDLARWTTLPKREAVRALEDAVEETRAADYGVDAASARVPLVRAVVEGGARGGLRVLGVGERVPSAGLLYLRADLLELLDAGLGRARAARFLPSFDELHVGYKDRSCLTDASGERLICPSSNGMFRPLLVDRGRLVGVRPVGEGVLWLGGSAPSARVERDTARAVAAVEKRLAR</sequence>
<dbReference type="RefSeq" id="WP_008732537.1">
    <property type="nucleotide sequence ID" value="NZ_AKFT01000171.1"/>
</dbReference>
<evidence type="ECO:0000313" key="1">
    <source>
        <dbReference type="EMBL" id="EJF40388.1"/>
    </source>
</evidence>
<dbReference type="Pfam" id="PF06224">
    <property type="entry name" value="AlkZ-like"/>
    <property type="match status" value="1"/>
</dbReference>
<dbReference type="Proteomes" id="UP000002941">
    <property type="component" value="Unassembled WGS sequence"/>
</dbReference>
<evidence type="ECO:0000313" key="2">
    <source>
        <dbReference type="Proteomes" id="UP000002941"/>
    </source>
</evidence>
<proteinExistence type="predicted"/>
<organism evidence="1 2">
    <name type="scientific">Actinomyces massiliensis F0489</name>
    <dbReference type="NCBI Taxonomy" id="1125718"/>
    <lineage>
        <taxon>Bacteria</taxon>
        <taxon>Bacillati</taxon>
        <taxon>Actinomycetota</taxon>
        <taxon>Actinomycetes</taxon>
        <taxon>Actinomycetales</taxon>
        <taxon>Actinomycetaceae</taxon>
        <taxon>Actinomyces</taxon>
    </lineage>
</organism>
<dbReference type="PANTHER" id="PTHR38479">
    <property type="entry name" value="LMO0824 PROTEIN"/>
    <property type="match status" value="1"/>
</dbReference>
<dbReference type="OrthoDB" id="9148135at2"/>
<name>J1H564_9ACTO</name>
<keyword evidence="2" id="KW-1185">Reference proteome</keyword>
<dbReference type="EMBL" id="AKFT01000171">
    <property type="protein sequence ID" value="EJF40388.1"/>
    <property type="molecule type" value="Genomic_DNA"/>
</dbReference>
<dbReference type="AlphaFoldDB" id="J1H564"/>
<dbReference type="PANTHER" id="PTHR38479:SF2">
    <property type="entry name" value="WINGED HELIX DNA-BINDING DOMAIN-CONTAINING PROTEIN"/>
    <property type="match status" value="1"/>
</dbReference>
<dbReference type="eggNOG" id="ENOG5032XNA">
    <property type="taxonomic scope" value="Bacteria"/>
</dbReference>
<gene>
    <name evidence="1" type="ORF">HMPREF1318_0780</name>
</gene>
<accession>J1H564</accession>
<protein>
    <submittedName>
        <fullName evidence="1">PF06224 family protein</fullName>
    </submittedName>
</protein>